<evidence type="ECO:0000313" key="2">
    <source>
        <dbReference type="EMBL" id="RIV39611.1"/>
    </source>
</evidence>
<dbReference type="InterPro" id="IPR016181">
    <property type="entry name" value="Acyl_CoA_acyltransferase"/>
</dbReference>
<organism evidence="2 3">
    <name type="scientific">Micromonospora radicis</name>
    <dbReference type="NCBI Taxonomy" id="1894971"/>
    <lineage>
        <taxon>Bacteria</taxon>
        <taxon>Bacillati</taxon>
        <taxon>Actinomycetota</taxon>
        <taxon>Actinomycetes</taxon>
        <taxon>Micromonosporales</taxon>
        <taxon>Micromonosporaceae</taxon>
        <taxon>Micromonospora</taxon>
    </lineage>
</organism>
<gene>
    <name evidence="2" type="ORF">D2L64_07235</name>
</gene>
<accession>A0A418MXF9</accession>
<dbReference type="RefSeq" id="WP_119573941.1">
    <property type="nucleotide sequence ID" value="NZ_QXEC01000005.1"/>
</dbReference>
<feature type="region of interest" description="Disordered" evidence="1">
    <location>
        <begin position="52"/>
        <end position="73"/>
    </location>
</feature>
<evidence type="ECO:0000256" key="1">
    <source>
        <dbReference type="SAM" id="MobiDB-lite"/>
    </source>
</evidence>
<protein>
    <submittedName>
        <fullName evidence="2">GNAT family N-acetyltransferase</fullName>
    </submittedName>
</protein>
<dbReference type="OrthoDB" id="7011037at2"/>
<name>A0A418MXF9_9ACTN</name>
<dbReference type="SUPFAM" id="SSF55729">
    <property type="entry name" value="Acyl-CoA N-acyltransferases (Nat)"/>
    <property type="match status" value="1"/>
</dbReference>
<dbReference type="Proteomes" id="UP000283832">
    <property type="component" value="Unassembled WGS sequence"/>
</dbReference>
<sequence>MVTDRSYAGAGIGGRLLAHAADLAGELGVGLLRVDCYAGALVRWYERQGCTPRTVSRSGAPGRPPWPHPTPSR</sequence>
<keyword evidence="2" id="KW-0808">Transferase</keyword>
<dbReference type="Gene3D" id="3.40.630.30">
    <property type="match status" value="1"/>
</dbReference>
<feature type="compositionally biased region" description="Pro residues" evidence="1">
    <location>
        <begin position="62"/>
        <end position="73"/>
    </location>
</feature>
<proteinExistence type="predicted"/>
<keyword evidence="3" id="KW-1185">Reference proteome</keyword>
<dbReference type="GO" id="GO:0016740">
    <property type="term" value="F:transferase activity"/>
    <property type="evidence" value="ECO:0007669"/>
    <property type="project" value="UniProtKB-KW"/>
</dbReference>
<evidence type="ECO:0000313" key="3">
    <source>
        <dbReference type="Proteomes" id="UP000283832"/>
    </source>
</evidence>
<comment type="caution">
    <text evidence="2">The sequence shown here is derived from an EMBL/GenBank/DDBJ whole genome shotgun (WGS) entry which is preliminary data.</text>
</comment>
<dbReference type="AlphaFoldDB" id="A0A418MXF9"/>
<reference evidence="2 3" key="1">
    <citation type="submission" date="2018-08" db="EMBL/GenBank/DDBJ databases">
        <title>Jishengella sp. nov., isolated from a root of Azadirachta indica A. Juss. var. siamensis Valenton.</title>
        <authorList>
            <person name="Kuncharoen N."/>
            <person name="Tanasupawat S."/>
            <person name="Kudo T."/>
            <person name="Ohkuma M."/>
        </authorList>
    </citation>
    <scope>NUCLEOTIDE SEQUENCE [LARGE SCALE GENOMIC DNA]</scope>
    <source>
        <strain evidence="2 3">AZ1-13</strain>
    </source>
</reference>
<dbReference type="EMBL" id="QXEC01000005">
    <property type="protein sequence ID" value="RIV39611.1"/>
    <property type="molecule type" value="Genomic_DNA"/>
</dbReference>
<dbReference type="CDD" id="cd04301">
    <property type="entry name" value="NAT_SF"/>
    <property type="match status" value="1"/>
</dbReference>